<keyword evidence="6" id="KW-0443">Lipid metabolism</keyword>
<gene>
    <name evidence="10" type="ORF">HNQ92_003933</name>
</gene>
<dbReference type="Pfam" id="PF20791">
    <property type="entry name" value="Acyl-ACP_TE_C"/>
    <property type="match status" value="1"/>
</dbReference>
<dbReference type="AlphaFoldDB" id="A0A840TWY0"/>
<evidence type="ECO:0000256" key="2">
    <source>
        <dbReference type="ARBA" id="ARBA00022516"/>
    </source>
</evidence>
<comment type="caution">
    <text evidence="10">The sequence shown here is derived from an EMBL/GenBank/DDBJ whole genome shotgun (WGS) entry which is preliminary data.</text>
</comment>
<dbReference type="Pfam" id="PF01643">
    <property type="entry name" value="Acyl-ACP_TE"/>
    <property type="match status" value="1"/>
</dbReference>
<keyword evidence="3 10" id="KW-0378">Hydrolase</keyword>
<evidence type="ECO:0000256" key="6">
    <source>
        <dbReference type="ARBA" id="ARBA00023098"/>
    </source>
</evidence>
<evidence type="ECO:0000259" key="8">
    <source>
        <dbReference type="Pfam" id="PF01643"/>
    </source>
</evidence>
<dbReference type="GO" id="GO:0000036">
    <property type="term" value="F:acyl carrier activity"/>
    <property type="evidence" value="ECO:0007669"/>
    <property type="project" value="TreeGrafter"/>
</dbReference>
<dbReference type="InterPro" id="IPR049427">
    <property type="entry name" value="Acyl-ACP_TE_C"/>
</dbReference>
<dbReference type="InterPro" id="IPR002864">
    <property type="entry name" value="Acyl-ACP_thioesterase_NHD"/>
</dbReference>
<feature type="domain" description="Acyl-ACP thioesterase N-terminal hotdog" evidence="8">
    <location>
        <begin position="3"/>
        <end position="126"/>
    </location>
</feature>
<keyword evidence="4" id="KW-0276">Fatty acid metabolism</keyword>
<accession>A0A840TWY0</accession>
<name>A0A840TWY0_9BACT</name>
<evidence type="ECO:0000256" key="5">
    <source>
        <dbReference type="ARBA" id="ARBA00022946"/>
    </source>
</evidence>
<organism evidence="10 11">
    <name type="scientific">Rhabdobacter roseus</name>
    <dbReference type="NCBI Taxonomy" id="1655419"/>
    <lineage>
        <taxon>Bacteria</taxon>
        <taxon>Pseudomonadati</taxon>
        <taxon>Bacteroidota</taxon>
        <taxon>Cytophagia</taxon>
        <taxon>Cytophagales</taxon>
        <taxon>Cytophagaceae</taxon>
        <taxon>Rhabdobacter</taxon>
    </lineage>
</organism>
<dbReference type="PANTHER" id="PTHR31727:SF6">
    <property type="entry name" value="OLEOYL-ACYL CARRIER PROTEIN THIOESTERASE 1, CHLOROPLASTIC"/>
    <property type="match status" value="1"/>
</dbReference>
<keyword evidence="7" id="KW-0275">Fatty acid biosynthesis</keyword>
<dbReference type="CDD" id="cd00586">
    <property type="entry name" value="4HBT"/>
    <property type="match status" value="1"/>
</dbReference>
<keyword evidence="11" id="KW-1185">Reference proteome</keyword>
<dbReference type="PANTHER" id="PTHR31727">
    <property type="entry name" value="OLEOYL-ACYL CARRIER PROTEIN THIOESTERASE 1, CHLOROPLASTIC"/>
    <property type="match status" value="1"/>
</dbReference>
<dbReference type="EC" id="3.1.2.21" evidence="10"/>
<keyword evidence="2" id="KW-0444">Lipid biosynthesis</keyword>
<dbReference type="RefSeq" id="WP_184176273.1">
    <property type="nucleotide sequence ID" value="NZ_JACHGF010000007.1"/>
</dbReference>
<dbReference type="GO" id="GO:0016297">
    <property type="term" value="F:fatty acyl-[ACP] hydrolase activity"/>
    <property type="evidence" value="ECO:0007669"/>
    <property type="project" value="UniProtKB-EC"/>
</dbReference>
<sequence length="248" mass="28316">MIYSETYRIRNYETDPEGRLWLSALANLLQDAADCHANQLGVGRPELLAWDLAWVLHRLVLSVNRWPRLGESITLETNPSGEERVYIYRDFRGYDSAGKLLFTATSTWLVLNLSTRRLTTPAPEIKRLFEPYRHLEHLPRPSGKFPAAPGTWTYQTTLQPRHNEIDANLHVNNGVYFQWLLESLPFDFLATHHCHHVDLVFKAEGQRGETVQVLSGPVGPNRFVHRVLNPQQAELVVALSTWSGPEAS</sequence>
<dbReference type="Gene3D" id="3.10.129.10">
    <property type="entry name" value="Hotdog Thioesterase"/>
    <property type="match status" value="1"/>
</dbReference>
<keyword evidence="5" id="KW-0809">Transit peptide</keyword>
<evidence type="ECO:0000256" key="3">
    <source>
        <dbReference type="ARBA" id="ARBA00022801"/>
    </source>
</evidence>
<evidence type="ECO:0000313" key="10">
    <source>
        <dbReference type="EMBL" id="MBB5285773.1"/>
    </source>
</evidence>
<dbReference type="InterPro" id="IPR029069">
    <property type="entry name" value="HotDog_dom_sf"/>
</dbReference>
<proteinExistence type="inferred from homology"/>
<evidence type="ECO:0000256" key="4">
    <source>
        <dbReference type="ARBA" id="ARBA00022832"/>
    </source>
</evidence>
<protein>
    <submittedName>
        <fullName evidence="10">Medium-chain acyl-[acyl-carrier-protein] hydrolase</fullName>
        <ecNumber evidence="10">3.1.2.21</ecNumber>
    </submittedName>
</protein>
<evidence type="ECO:0000256" key="7">
    <source>
        <dbReference type="ARBA" id="ARBA00023160"/>
    </source>
</evidence>
<dbReference type="EMBL" id="JACHGF010000007">
    <property type="protein sequence ID" value="MBB5285773.1"/>
    <property type="molecule type" value="Genomic_DNA"/>
</dbReference>
<dbReference type="SUPFAM" id="SSF54637">
    <property type="entry name" value="Thioesterase/thiol ester dehydrase-isomerase"/>
    <property type="match status" value="2"/>
</dbReference>
<dbReference type="Proteomes" id="UP000557307">
    <property type="component" value="Unassembled WGS sequence"/>
</dbReference>
<evidence type="ECO:0000259" key="9">
    <source>
        <dbReference type="Pfam" id="PF20791"/>
    </source>
</evidence>
<dbReference type="InterPro" id="IPR045023">
    <property type="entry name" value="FATA/B"/>
</dbReference>
<evidence type="ECO:0000313" key="11">
    <source>
        <dbReference type="Proteomes" id="UP000557307"/>
    </source>
</evidence>
<comment type="similarity">
    <text evidence="1">Belongs to the acyl-ACP thioesterase family.</text>
</comment>
<feature type="domain" description="Acyl-ACP thioesterase-like C-terminal" evidence="9">
    <location>
        <begin position="156"/>
        <end position="217"/>
    </location>
</feature>
<reference evidence="10 11" key="1">
    <citation type="submission" date="2020-08" db="EMBL/GenBank/DDBJ databases">
        <title>Genomic Encyclopedia of Type Strains, Phase IV (KMG-IV): sequencing the most valuable type-strain genomes for metagenomic binning, comparative biology and taxonomic classification.</title>
        <authorList>
            <person name="Goeker M."/>
        </authorList>
    </citation>
    <scope>NUCLEOTIDE SEQUENCE [LARGE SCALE GENOMIC DNA]</scope>
    <source>
        <strain evidence="10 11">DSM 105074</strain>
    </source>
</reference>
<evidence type="ECO:0000256" key="1">
    <source>
        <dbReference type="ARBA" id="ARBA00006500"/>
    </source>
</evidence>